<dbReference type="AlphaFoldDB" id="A0A1M5EKW0"/>
<accession>A0A1M5EKW0</accession>
<reference evidence="1 2" key="1">
    <citation type="submission" date="2016-11" db="EMBL/GenBank/DDBJ databases">
        <authorList>
            <person name="Jaros S."/>
            <person name="Januszkiewicz K."/>
            <person name="Wedrychowicz H."/>
        </authorList>
    </citation>
    <scope>NUCLEOTIDE SEQUENCE [LARGE SCALE GENOMIC DNA]</scope>
    <source>
        <strain evidence="1 2">DSM 21986</strain>
    </source>
</reference>
<sequence>MMAITYYREPVRIVVLKGRVNYWFKMNNYTS</sequence>
<evidence type="ECO:0000313" key="2">
    <source>
        <dbReference type="Proteomes" id="UP000184041"/>
    </source>
</evidence>
<dbReference type="Proteomes" id="UP000184041">
    <property type="component" value="Unassembled WGS sequence"/>
</dbReference>
<name>A0A1M5EKW0_9BACT</name>
<evidence type="ECO:0000313" key="1">
    <source>
        <dbReference type="EMBL" id="SHF79879.1"/>
    </source>
</evidence>
<proteinExistence type="predicted"/>
<protein>
    <submittedName>
        <fullName evidence="1">Uncharacterized protein</fullName>
    </submittedName>
</protein>
<organism evidence="1 2">
    <name type="scientific">Fodinibius roseus</name>
    <dbReference type="NCBI Taxonomy" id="1194090"/>
    <lineage>
        <taxon>Bacteria</taxon>
        <taxon>Pseudomonadati</taxon>
        <taxon>Balneolota</taxon>
        <taxon>Balneolia</taxon>
        <taxon>Balneolales</taxon>
        <taxon>Balneolaceae</taxon>
        <taxon>Fodinibius</taxon>
    </lineage>
</organism>
<keyword evidence="2" id="KW-1185">Reference proteome</keyword>
<gene>
    <name evidence="1" type="ORF">SAMN05443144_11391</name>
</gene>
<dbReference type="EMBL" id="FQUS01000013">
    <property type="protein sequence ID" value="SHF79879.1"/>
    <property type="molecule type" value="Genomic_DNA"/>
</dbReference>